<organism evidence="2 3">
    <name type="scientific">Penicillium roqueforti (strain FM164)</name>
    <dbReference type="NCBI Taxonomy" id="1365484"/>
    <lineage>
        <taxon>Eukaryota</taxon>
        <taxon>Fungi</taxon>
        <taxon>Dikarya</taxon>
        <taxon>Ascomycota</taxon>
        <taxon>Pezizomycotina</taxon>
        <taxon>Eurotiomycetes</taxon>
        <taxon>Eurotiomycetidae</taxon>
        <taxon>Eurotiales</taxon>
        <taxon>Aspergillaceae</taxon>
        <taxon>Penicillium</taxon>
    </lineage>
</organism>
<evidence type="ECO:0000313" key="3">
    <source>
        <dbReference type="Proteomes" id="UP000030686"/>
    </source>
</evidence>
<dbReference type="OMA" id="NEWFASP"/>
<evidence type="ECO:0000313" key="2">
    <source>
        <dbReference type="EMBL" id="CDM28890.1"/>
    </source>
</evidence>
<name>W6PY39_PENRF</name>
<feature type="chain" id="PRO_5004879256" evidence="1">
    <location>
        <begin position="20"/>
        <end position="185"/>
    </location>
</feature>
<sequence length="185" mass="19566">MFSSSVFCTALCLGASVYASDFASRSTPGVGEEFGLYAYGDAIGGLSLFYGNGKALIGDPANSTASNTSSVYFERSSTDSTWIANPNGTTNANASWSDQMLYIPSSSSSNDEMGFASTNASNRTTTGFIFYGQWMMVKSDSGEISSSFYIRENSEGEGIYSLLWNASDDASAIPVSLRTAKPSDS</sequence>
<proteinExistence type="predicted"/>
<reference evidence="2" key="1">
    <citation type="journal article" date="2014" name="Nat. Commun.">
        <title>Multiple recent horizontal transfers of a large genomic region in cheese making fungi.</title>
        <authorList>
            <person name="Cheeseman K."/>
            <person name="Ropars J."/>
            <person name="Renault P."/>
            <person name="Dupont J."/>
            <person name="Gouzy J."/>
            <person name="Branca A."/>
            <person name="Abraham A.L."/>
            <person name="Ceppi M."/>
            <person name="Conseiller E."/>
            <person name="Debuchy R."/>
            <person name="Malagnac F."/>
            <person name="Goarin A."/>
            <person name="Silar P."/>
            <person name="Lacoste S."/>
            <person name="Sallet E."/>
            <person name="Bensimon A."/>
            <person name="Giraud T."/>
            <person name="Brygoo Y."/>
        </authorList>
    </citation>
    <scope>NUCLEOTIDE SEQUENCE [LARGE SCALE GENOMIC DNA]</scope>
    <source>
        <strain evidence="2">FM164</strain>
    </source>
</reference>
<dbReference type="EMBL" id="HG792015">
    <property type="protein sequence ID" value="CDM28890.1"/>
    <property type="molecule type" value="Genomic_DNA"/>
</dbReference>
<gene>
    <name evidence="2" type="ORF">PROQFM164_S01g002701</name>
</gene>
<keyword evidence="3" id="KW-1185">Reference proteome</keyword>
<keyword evidence="1" id="KW-0732">Signal</keyword>
<dbReference type="OrthoDB" id="5230873at2759"/>
<feature type="signal peptide" evidence="1">
    <location>
        <begin position="1"/>
        <end position="19"/>
    </location>
</feature>
<dbReference type="AlphaFoldDB" id="W6PY39"/>
<evidence type="ECO:0000256" key="1">
    <source>
        <dbReference type="SAM" id="SignalP"/>
    </source>
</evidence>
<protein>
    <submittedName>
        <fullName evidence="2">Genomic scaffold, ProqFM164S01</fullName>
    </submittedName>
</protein>
<accession>W6PY39</accession>
<dbReference type="Proteomes" id="UP000030686">
    <property type="component" value="Unassembled WGS sequence"/>
</dbReference>